<dbReference type="PANTHER" id="PTHR15565:SF0">
    <property type="entry name" value="PROTEIN AATF"/>
    <property type="match status" value="1"/>
</dbReference>
<feature type="region of interest" description="Disordered" evidence="2">
    <location>
        <begin position="67"/>
        <end position="162"/>
    </location>
</feature>
<dbReference type="GO" id="GO:0006357">
    <property type="term" value="P:regulation of transcription by RNA polymerase II"/>
    <property type="evidence" value="ECO:0007669"/>
    <property type="project" value="TreeGrafter"/>
</dbReference>
<keyword evidence="6" id="KW-1185">Reference proteome</keyword>
<proteinExistence type="inferred from homology"/>
<feature type="compositionally biased region" description="Acidic residues" evidence="2">
    <location>
        <begin position="83"/>
        <end position="108"/>
    </location>
</feature>
<evidence type="ECO:0000259" key="3">
    <source>
        <dbReference type="Pfam" id="PF08164"/>
    </source>
</evidence>
<dbReference type="InterPro" id="IPR039223">
    <property type="entry name" value="AATF/Bfr2"/>
</dbReference>
<dbReference type="AlphaFoldDB" id="A0AA38MBM7"/>
<sequence>MKVSNKTTLADKIAGILNTAPSSFDPEDDVDATTAQVLPENGEDAYEEEAILSKFRRANVDLLADLDEKYAGKKTSRKNLGDSDSDEVQSEDVDSSDDGDDQNEDDSGEFNKNAEDEAESEGTSSNDEEESGDDEEDDSEISENDDDGQLLEDYPDDANFKNIKETNVSNQIKKGVCVRNQTAMWENLLEVRIQLQKCLITANKMPQKLAFSEIKKESGPEFMNKVNETKGNVCSTLDKLLLLQKLLLKQFPETKKLGQGISNNEVNVDDEEIPSDTDGELSAEEEKEEIAQTSPKTKKRKLEDYEHELSDQHKKYKDYRNSVIQKWNDKTRVVVKGDTSSHSVLDHIEYNLSNKEKLIKRTQTKRSQYSIVGEDIRDDKVDDEYNTEVFDDDDFYHQLLRELIEVKSADVTDPVQLGRQWIQLQSMRSKMKRKVDTRATKGRKIRYAVHNKLVNFMSSIDENLWTDEAKNELYNSLFGKNQHTFNA</sequence>
<organism evidence="5 6">
    <name type="scientific">Zophobas morio</name>
    <dbReference type="NCBI Taxonomy" id="2755281"/>
    <lineage>
        <taxon>Eukaryota</taxon>
        <taxon>Metazoa</taxon>
        <taxon>Ecdysozoa</taxon>
        <taxon>Arthropoda</taxon>
        <taxon>Hexapoda</taxon>
        <taxon>Insecta</taxon>
        <taxon>Pterygota</taxon>
        <taxon>Neoptera</taxon>
        <taxon>Endopterygota</taxon>
        <taxon>Coleoptera</taxon>
        <taxon>Polyphaga</taxon>
        <taxon>Cucujiformia</taxon>
        <taxon>Tenebrionidae</taxon>
        <taxon>Zophobas</taxon>
    </lineage>
</organism>
<feature type="compositionally biased region" description="Acidic residues" evidence="2">
    <location>
        <begin position="116"/>
        <end position="156"/>
    </location>
</feature>
<comment type="similarity">
    <text evidence="1">Belongs to the AATF family.</text>
</comment>
<evidence type="ECO:0000313" key="6">
    <source>
        <dbReference type="Proteomes" id="UP001168821"/>
    </source>
</evidence>
<dbReference type="GO" id="GO:0005730">
    <property type="term" value="C:nucleolus"/>
    <property type="evidence" value="ECO:0007669"/>
    <property type="project" value="TreeGrafter"/>
</dbReference>
<gene>
    <name evidence="5" type="ORF">Zmor_021685</name>
</gene>
<evidence type="ECO:0000256" key="2">
    <source>
        <dbReference type="SAM" id="MobiDB-lite"/>
    </source>
</evidence>
<name>A0AA38MBM7_9CUCU</name>
<dbReference type="Pfam" id="PF13339">
    <property type="entry name" value="AATF-Che1"/>
    <property type="match status" value="1"/>
</dbReference>
<protein>
    <recommendedName>
        <fullName evidence="7">Protein AATF</fullName>
    </recommendedName>
</protein>
<dbReference type="EMBL" id="JALNTZ010000006">
    <property type="protein sequence ID" value="KAJ3649972.1"/>
    <property type="molecule type" value="Genomic_DNA"/>
</dbReference>
<evidence type="ECO:0008006" key="7">
    <source>
        <dbReference type="Google" id="ProtNLM"/>
    </source>
</evidence>
<feature type="domain" description="Apoptosis-antagonizing transcription factor C-terminal" evidence="3">
    <location>
        <begin position="396"/>
        <end position="478"/>
    </location>
</feature>
<feature type="compositionally biased region" description="Acidic residues" evidence="2">
    <location>
        <begin position="267"/>
        <end position="288"/>
    </location>
</feature>
<dbReference type="InterPro" id="IPR025160">
    <property type="entry name" value="AATF"/>
</dbReference>
<comment type="caution">
    <text evidence="5">The sequence shown here is derived from an EMBL/GenBank/DDBJ whole genome shotgun (WGS) entry which is preliminary data.</text>
</comment>
<evidence type="ECO:0000259" key="4">
    <source>
        <dbReference type="Pfam" id="PF13339"/>
    </source>
</evidence>
<evidence type="ECO:0000313" key="5">
    <source>
        <dbReference type="EMBL" id="KAJ3649972.1"/>
    </source>
</evidence>
<dbReference type="InterPro" id="IPR012617">
    <property type="entry name" value="AATF_C"/>
</dbReference>
<dbReference type="Pfam" id="PF08164">
    <property type="entry name" value="TRAUB"/>
    <property type="match status" value="1"/>
</dbReference>
<evidence type="ECO:0000256" key="1">
    <source>
        <dbReference type="ARBA" id="ARBA00008966"/>
    </source>
</evidence>
<feature type="domain" description="AATF leucine zipper-containing" evidence="4">
    <location>
        <begin position="172"/>
        <end position="330"/>
    </location>
</feature>
<feature type="region of interest" description="Disordered" evidence="2">
    <location>
        <begin position="262"/>
        <end position="301"/>
    </location>
</feature>
<dbReference type="PANTHER" id="PTHR15565">
    <property type="entry name" value="AATF PROTEIN APOPTOSIS ANTAGONIZING TRANSCRIPTION FACTOR"/>
    <property type="match status" value="1"/>
</dbReference>
<accession>A0AA38MBM7</accession>
<dbReference type="Proteomes" id="UP001168821">
    <property type="component" value="Unassembled WGS sequence"/>
</dbReference>
<reference evidence="5" key="1">
    <citation type="journal article" date="2023" name="G3 (Bethesda)">
        <title>Whole genome assemblies of Zophobas morio and Tenebrio molitor.</title>
        <authorList>
            <person name="Kaur S."/>
            <person name="Stinson S.A."/>
            <person name="diCenzo G.C."/>
        </authorList>
    </citation>
    <scope>NUCLEOTIDE SEQUENCE</scope>
    <source>
        <strain evidence="5">QUZm001</strain>
    </source>
</reference>